<proteinExistence type="predicted"/>
<dbReference type="Proteomes" id="UP001642483">
    <property type="component" value="Unassembled WGS sequence"/>
</dbReference>
<dbReference type="EMBL" id="CAWYQH010000152">
    <property type="protein sequence ID" value="CAK8695446.1"/>
    <property type="molecule type" value="Genomic_DNA"/>
</dbReference>
<protein>
    <recommendedName>
        <fullName evidence="1">N-acetyltransferase domain-containing protein</fullName>
    </recommendedName>
</protein>
<evidence type="ECO:0000313" key="2">
    <source>
        <dbReference type="EMBL" id="CAK8695446.1"/>
    </source>
</evidence>
<keyword evidence="3" id="KW-1185">Reference proteome</keyword>
<dbReference type="InterPro" id="IPR000182">
    <property type="entry name" value="GNAT_dom"/>
</dbReference>
<dbReference type="PROSITE" id="PS51186">
    <property type="entry name" value="GNAT"/>
    <property type="match status" value="1"/>
</dbReference>
<dbReference type="CDD" id="cd04301">
    <property type="entry name" value="NAT_SF"/>
    <property type="match status" value="1"/>
</dbReference>
<feature type="domain" description="N-acetyltransferase" evidence="1">
    <location>
        <begin position="31"/>
        <end position="224"/>
    </location>
</feature>
<dbReference type="SUPFAM" id="SSF55729">
    <property type="entry name" value="Acyl-CoA N-acyltransferases (Nat)"/>
    <property type="match status" value="1"/>
</dbReference>
<dbReference type="PANTHER" id="PTHR20905">
    <property type="entry name" value="N-ACETYLTRANSFERASE-RELATED"/>
    <property type="match status" value="1"/>
</dbReference>
<reference evidence="2 3" key="1">
    <citation type="submission" date="2024-02" db="EMBL/GenBank/DDBJ databases">
        <authorList>
            <person name="Daric V."/>
            <person name="Darras S."/>
        </authorList>
    </citation>
    <scope>NUCLEOTIDE SEQUENCE [LARGE SCALE GENOMIC DNA]</scope>
</reference>
<evidence type="ECO:0000259" key="1">
    <source>
        <dbReference type="PROSITE" id="PS51186"/>
    </source>
</evidence>
<dbReference type="PANTHER" id="PTHR20905:SF1">
    <property type="entry name" value="AT07410P-RELATED"/>
    <property type="match status" value="1"/>
</dbReference>
<name>A0ABP0GWU6_CLALP</name>
<dbReference type="InterPro" id="IPR016181">
    <property type="entry name" value="Acyl_CoA_acyltransferase"/>
</dbReference>
<accession>A0ABP0GWU6</accession>
<organism evidence="2 3">
    <name type="scientific">Clavelina lepadiformis</name>
    <name type="common">Light-bulb sea squirt</name>
    <name type="synonym">Ascidia lepadiformis</name>
    <dbReference type="NCBI Taxonomy" id="159417"/>
    <lineage>
        <taxon>Eukaryota</taxon>
        <taxon>Metazoa</taxon>
        <taxon>Chordata</taxon>
        <taxon>Tunicata</taxon>
        <taxon>Ascidiacea</taxon>
        <taxon>Aplousobranchia</taxon>
        <taxon>Clavelinidae</taxon>
        <taxon>Clavelina</taxon>
    </lineage>
</organism>
<evidence type="ECO:0000313" key="3">
    <source>
        <dbReference type="Proteomes" id="UP001642483"/>
    </source>
</evidence>
<comment type="caution">
    <text evidence="2">The sequence shown here is derived from an EMBL/GenBank/DDBJ whole genome shotgun (WGS) entry which is preliminary data.</text>
</comment>
<gene>
    <name evidence="2" type="ORF">CVLEPA_LOCUS28719</name>
</gene>
<dbReference type="Gene3D" id="3.40.630.30">
    <property type="match status" value="1"/>
</dbReference>
<dbReference type="Pfam" id="PF00583">
    <property type="entry name" value="Acetyltransf_1"/>
    <property type="match status" value="1"/>
</dbReference>
<sequence length="224" mass="25826">MACKKTAKLGPDFDWKMLKEANLEQLEDFVMDFYVKDEPIHEMMKVEPSEVYEHQRQRIKERLAENASVAIVENTSGKLIAISMNIVRTSEEVVAGASSVTLPPAKTSRIYDLLHKQFTFDMPGNLKEKRMYLQTLAVDSDYRRMGFMTSMIAKCEDLAKEFDCKYIISFTSSTFAQKTFQKRKYTKFSEVNLADLVDPDDGEKVLKTPHPIHTHATAYYKQIQ</sequence>